<evidence type="ECO:0000313" key="3">
    <source>
        <dbReference type="Proteomes" id="UP000789508"/>
    </source>
</evidence>
<sequence>MKINSASILCFPIGCWFLAYFYLANGQKNNLPSAREFLVNTENIPNVTYHGKLVNYAGVLPVSESSNSKDKLFFWYFEAEKRSNKLIFWFEG</sequence>
<proteinExistence type="predicted"/>
<comment type="caution">
    <text evidence="2">The sequence shown here is derived from an EMBL/GenBank/DDBJ whole genome shotgun (WGS) entry which is preliminary data.</text>
</comment>
<dbReference type="Gene3D" id="3.40.50.1820">
    <property type="entry name" value="alpha/beta hydrolase"/>
    <property type="match status" value="1"/>
</dbReference>
<reference evidence="2" key="1">
    <citation type="submission" date="2021-06" db="EMBL/GenBank/DDBJ databases">
        <authorList>
            <person name="Kallberg Y."/>
            <person name="Tangrot J."/>
            <person name="Rosling A."/>
        </authorList>
    </citation>
    <scope>NUCLEOTIDE SEQUENCE</scope>
    <source>
        <strain evidence="2">FL130A</strain>
    </source>
</reference>
<gene>
    <name evidence="2" type="ORF">ALEPTO_LOCUS10737</name>
</gene>
<evidence type="ECO:0000313" key="2">
    <source>
        <dbReference type="EMBL" id="CAG8676004.1"/>
    </source>
</evidence>
<name>A0A9N9EF76_9GLOM</name>
<accession>A0A9N9EF76</accession>
<keyword evidence="1" id="KW-0812">Transmembrane</keyword>
<feature type="non-terminal residue" evidence="2">
    <location>
        <position position="1"/>
    </location>
</feature>
<evidence type="ECO:0000256" key="1">
    <source>
        <dbReference type="SAM" id="Phobius"/>
    </source>
</evidence>
<keyword evidence="3" id="KW-1185">Reference proteome</keyword>
<dbReference type="InterPro" id="IPR029058">
    <property type="entry name" value="AB_hydrolase_fold"/>
</dbReference>
<dbReference type="EMBL" id="CAJVPS010013241">
    <property type="protein sequence ID" value="CAG8676004.1"/>
    <property type="molecule type" value="Genomic_DNA"/>
</dbReference>
<dbReference type="AlphaFoldDB" id="A0A9N9EF76"/>
<dbReference type="Proteomes" id="UP000789508">
    <property type="component" value="Unassembled WGS sequence"/>
</dbReference>
<keyword evidence="1" id="KW-1133">Transmembrane helix</keyword>
<keyword evidence="1" id="KW-0472">Membrane</keyword>
<organism evidence="2 3">
    <name type="scientific">Ambispora leptoticha</name>
    <dbReference type="NCBI Taxonomy" id="144679"/>
    <lineage>
        <taxon>Eukaryota</taxon>
        <taxon>Fungi</taxon>
        <taxon>Fungi incertae sedis</taxon>
        <taxon>Mucoromycota</taxon>
        <taxon>Glomeromycotina</taxon>
        <taxon>Glomeromycetes</taxon>
        <taxon>Archaeosporales</taxon>
        <taxon>Ambisporaceae</taxon>
        <taxon>Ambispora</taxon>
    </lineage>
</organism>
<feature type="transmembrane region" description="Helical" evidence="1">
    <location>
        <begin position="6"/>
        <end position="23"/>
    </location>
</feature>
<protein>
    <submittedName>
        <fullName evidence="2">6983_t:CDS:1</fullName>
    </submittedName>
</protein>